<dbReference type="Proteomes" id="UP001299970">
    <property type="component" value="Unassembled WGS sequence"/>
</dbReference>
<evidence type="ECO:0000256" key="1">
    <source>
        <dbReference type="SAM" id="MobiDB-lite"/>
    </source>
</evidence>
<dbReference type="Gene3D" id="3.20.20.60">
    <property type="entry name" value="Phosphoenolpyruvate-binding domains"/>
    <property type="match status" value="1"/>
</dbReference>
<dbReference type="InterPro" id="IPR015813">
    <property type="entry name" value="Pyrv/PenolPyrv_kinase-like_dom"/>
</dbReference>
<accession>A0ABS9TVJ6</accession>
<dbReference type="SUPFAM" id="SSF51621">
    <property type="entry name" value="Phosphoenolpyruvate/pyruvate domain"/>
    <property type="match status" value="1"/>
</dbReference>
<dbReference type="InterPro" id="IPR040442">
    <property type="entry name" value="Pyrv_kinase-like_dom_sf"/>
</dbReference>
<name>A0ABS9TVJ6_9PSEU</name>
<dbReference type="GO" id="GO:0016829">
    <property type="term" value="F:lyase activity"/>
    <property type="evidence" value="ECO:0007669"/>
    <property type="project" value="UniProtKB-KW"/>
</dbReference>
<sequence length="59" mass="6203">MPNAWDGPSALLFKEAGFTSIATSSAAFAATLGRIDGVHAASLHRRHHPPPLGLRGGRR</sequence>
<comment type="caution">
    <text evidence="2">The sequence shown here is derived from an EMBL/GenBank/DDBJ whole genome shotgun (WGS) entry which is preliminary data.</text>
</comment>
<protein>
    <submittedName>
        <fullName evidence="2">Isocitrate lyase/phosphoenolpyruvate mutase family protein</fullName>
    </submittedName>
</protein>
<dbReference type="EMBL" id="JAKXMK010000062">
    <property type="protein sequence ID" value="MCH6172266.1"/>
    <property type="molecule type" value="Genomic_DNA"/>
</dbReference>
<proteinExistence type="predicted"/>
<gene>
    <name evidence="2" type="ORF">MMF94_41880</name>
</gene>
<dbReference type="RefSeq" id="WP_241043079.1">
    <property type="nucleotide sequence ID" value="NZ_BAAAJF010000033.1"/>
</dbReference>
<keyword evidence="2" id="KW-0456">Lyase</keyword>
<keyword evidence="3" id="KW-1185">Reference proteome</keyword>
<feature type="region of interest" description="Disordered" evidence="1">
    <location>
        <begin position="40"/>
        <end position="59"/>
    </location>
</feature>
<organism evidence="2 3">
    <name type="scientific">Pseudonocardia alaniniphila</name>
    <dbReference type="NCBI Taxonomy" id="75291"/>
    <lineage>
        <taxon>Bacteria</taxon>
        <taxon>Bacillati</taxon>
        <taxon>Actinomycetota</taxon>
        <taxon>Actinomycetes</taxon>
        <taxon>Pseudonocardiales</taxon>
        <taxon>Pseudonocardiaceae</taxon>
        <taxon>Pseudonocardia</taxon>
    </lineage>
</organism>
<dbReference type="Pfam" id="PF13714">
    <property type="entry name" value="PEP_mutase"/>
    <property type="match status" value="1"/>
</dbReference>
<evidence type="ECO:0000313" key="2">
    <source>
        <dbReference type="EMBL" id="MCH6172266.1"/>
    </source>
</evidence>
<evidence type="ECO:0000313" key="3">
    <source>
        <dbReference type="Proteomes" id="UP001299970"/>
    </source>
</evidence>
<reference evidence="2 3" key="1">
    <citation type="submission" date="2022-03" db="EMBL/GenBank/DDBJ databases">
        <title>Pseudonocardia alaer sp. nov., a novel actinomycete isolated from reed forest soil.</title>
        <authorList>
            <person name="Wang L."/>
        </authorList>
    </citation>
    <scope>NUCLEOTIDE SEQUENCE [LARGE SCALE GENOMIC DNA]</scope>
    <source>
        <strain evidence="2 3">Y-16303</strain>
    </source>
</reference>